<organism evidence="4 5">
    <name type="scientific">Hypsibius exemplaris</name>
    <name type="common">Freshwater tardigrade</name>
    <dbReference type="NCBI Taxonomy" id="2072580"/>
    <lineage>
        <taxon>Eukaryota</taxon>
        <taxon>Metazoa</taxon>
        <taxon>Ecdysozoa</taxon>
        <taxon>Tardigrada</taxon>
        <taxon>Eutardigrada</taxon>
        <taxon>Parachela</taxon>
        <taxon>Hypsibioidea</taxon>
        <taxon>Hypsibiidae</taxon>
        <taxon>Hypsibius</taxon>
    </lineage>
</organism>
<dbReference type="AlphaFoldDB" id="A0A1W0X8K9"/>
<name>A0A1W0X8K9_HYPEX</name>
<accession>A0A1W0X8K9</accession>
<dbReference type="InterPro" id="IPR024370">
    <property type="entry name" value="PBP_domain"/>
</dbReference>
<dbReference type="PANTHER" id="PTHR42996:SF1">
    <property type="entry name" value="PHOSPHATE-BINDING PROTEIN PSTS"/>
    <property type="match status" value="1"/>
</dbReference>
<dbReference type="PANTHER" id="PTHR42996">
    <property type="entry name" value="PHOSPHATE-BINDING PROTEIN PSTS"/>
    <property type="match status" value="1"/>
</dbReference>
<reference evidence="5" key="1">
    <citation type="submission" date="2017-01" db="EMBL/GenBank/DDBJ databases">
        <title>Comparative genomics of anhydrobiosis in the tardigrade Hypsibius dujardini.</title>
        <authorList>
            <person name="Yoshida Y."/>
            <person name="Koutsovoulos G."/>
            <person name="Laetsch D."/>
            <person name="Stevens L."/>
            <person name="Kumar S."/>
            <person name="Horikawa D."/>
            <person name="Ishino K."/>
            <person name="Komine S."/>
            <person name="Tomita M."/>
            <person name="Blaxter M."/>
            <person name="Arakawa K."/>
        </authorList>
    </citation>
    <scope>NUCLEOTIDE SEQUENCE [LARGE SCALE GENOMIC DNA]</scope>
    <source>
        <strain evidence="5">Z151</strain>
    </source>
</reference>
<evidence type="ECO:0000256" key="2">
    <source>
        <dbReference type="SAM" id="Phobius"/>
    </source>
</evidence>
<dbReference type="Pfam" id="PF12849">
    <property type="entry name" value="PBP_like_2"/>
    <property type="match status" value="1"/>
</dbReference>
<gene>
    <name evidence="4" type="ORF">BV898_02402</name>
</gene>
<evidence type="ECO:0000313" key="4">
    <source>
        <dbReference type="EMBL" id="OQV23662.1"/>
    </source>
</evidence>
<keyword evidence="5" id="KW-1185">Reference proteome</keyword>
<keyword evidence="2" id="KW-1133">Transmembrane helix</keyword>
<dbReference type="OrthoDB" id="6226411at2759"/>
<protein>
    <submittedName>
        <fullName evidence="4">Phosphate-binding protein PstS</fullName>
    </submittedName>
</protein>
<comment type="similarity">
    <text evidence="1">Belongs to the PstS family.</text>
</comment>
<feature type="transmembrane region" description="Helical" evidence="2">
    <location>
        <begin position="387"/>
        <end position="408"/>
    </location>
</feature>
<dbReference type="Proteomes" id="UP000192578">
    <property type="component" value="Unassembled WGS sequence"/>
</dbReference>
<comment type="caution">
    <text evidence="4">The sequence shown here is derived from an EMBL/GenBank/DDBJ whole genome shotgun (WGS) entry which is preliminary data.</text>
</comment>
<keyword evidence="2" id="KW-0472">Membrane</keyword>
<dbReference type="SUPFAM" id="SSF53850">
    <property type="entry name" value="Periplasmic binding protein-like II"/>
    <property type="match status" value="1"/>
</dbReference>
<sequence>MGSPGLCLSTKTKVMIQAGGSSLPSNVYRIWKPVYQAYRSKYSDVDLSYQSIDSRDGIKRFKAGLFDYVGLDEDLTDADYANHSDYQLFPSFAVPIAIAYNIPEIFSTSEVPGSGGNALKNLNLTRDNLLGIFSGSIRFWNDSQLVLNNSVLEKVNEAIIVAVRKDASGTTGILTKALAAFSVDSSKPFEVFSEGCTKTGIPLKWSSALKVHCAAQTRGLSAYLMNTKYSIGYIGSSEARDALLPDARILNRDNNWVRPTVETTQAAMDNLSTDLGARLTGSLVNAPGFESYPIAGYTYILIRRTITTGNCTSAMELYRMFSFLLDSRLAKSIVTDLINAPLSGMVLKQVKKHALSEMRCQGEAVSELVAVRTSIENGSYDAWKVPVIVLSALFGVALIVLTVFLLYVKYKQNRSALRNAFVIRLNVVETAKSVGSLYTVASANTSKNNNSKTQNP</sequence>
<feature type="domain" description="PBP" evidence="3">
    <location>
        <begin position="12"/>
        <end position="304"/>
    </location>
</feature>
<evidence type="ECO:0000256" key="1">
    <source>
        <dbReference type="ARBA" id="ARBA00008725"/>
    </source>
</evidence>
<dbReference type="InterPro" id="IPR050962">
    <property type="entry name" value="Phosphate-bind_PstS"/>
</dbReference>
<evidence type="ECO:0000313" key="5">
    <source>
        <dbReference type="Proteomes" id="UP000192578"/>
    </source>
</evidence>
<dbReference type="EMBL" id="MTYJ01000010">
    <property type="protein sequence ID" value="OQV23662.1"/>
    <property type="molecule type" value="Genomic_DNA"/>
</dbReference>
<proteinExistence type="inferred from homology"/>
<evidence type="ECO:0000259" key="3">
    <source>
        <dbReference type="Pfam" id="PF12849"/>
    </source>
</evidence>
<dbReference type="Gene3D" id="3.40.190.10">
    <property type="entry name" value="Periplasmic binding protein-like II"/>
    <property type="match status" value="2"/>
</dbReference>
<keyword evidence="2" id="KW-0812">Transmembrane</keyword>